<accession>L0DSK3</accession>
<dbReference type="GO" id="GO:0005886">
    <property type="term" value="C:plasma membrane"/>
    <property type="evidence" value="ECO:0007669"/>
    <property type="project" value="UniProtKB-SubCell"/>
</dbReference>
<feature type="transmembrane region" description="Helical" evidence="10">
    <location>
        <begin position="394"/>
        <end position="413"/>
    </location>
</feature>
<dbReference type="EMBL" id="CP003989">
    <property type="protein sequence ID" value="AGA31972.1"/>
    <property type="molecule type" value="Genomic_DNA"/>
</dbReference>
<evidence type="ECO:0000256" key="4">
    <source>
        <dbReference type="ARBA" id="ARBA00022519"/>
    </source>
</evidence>
<dbReference type="KEGG" id="tni:TVNIR_0261"/>
<dbReference type="NCBIfam" id="TIGR00353">
    <property type="entry name" value="nrfE"/>
    <property type="match status" value="1"/>
</dbReference>
<comment type="function">
    <text evidence="9">Required for the biogenesis of c-type cytochromes. Possible subunit of a heme lyase.</text>
</comment>
<feature type="transmembrane region" description="Helical" evidence="10">
    <location>
        <begin position="47"/>
        <end position="64"/>
    </location>
</feature>
<dbReference type="PANTHER" id="PTHR43653">
    <property type="entry name" value="CYTOCHROME C ASSEMBLY PROTEIN-RELATED"/>
    <property type="match status" value="1"/>
</dbReference>
<dbReference type="PATRIC" id="fig|1255043.3.peg.262"/>
<dbReference type="AlphaFoldDB" id="L0DSK3"/>
<dbReference type="OrthoDB" id="9761451at2"/>
<keyword evidence="5 10" id="KW-0812">Transmembrane</keyword>
<feature type="transmembrane region" description="Helical" evidence="10">
    <location>
        <begin position="274"/>
        <end position="292"/>
    </location>
</feature>
<dbReference type="InterPro" id="IPR003568">
    <property type="entry name" value="Cyt_c_biogenesis_CcmF"/>
</dbReference>
<dbReference type="InterPro" id="IPR032523">
    <property type="entry name" value="CcmF_C"/>
</dbReference>
<dbReference type="NCBIfam" id="NF007691">
    <property type="entry name" value="PRK10369.1"/>
    <property type="match status" value="1"/>
</dbReference>
<feature type="transmembrane region" description="Helical" evidence="10">
    <location>
        <begin position="249"/>
        <end position="265"/>
    </location>
</feature>
<organism evidence="13 14">
    <name type="scientific">Thioalkalivibrio nitratireducens (strain DSM 14787 / UNIQEM 213 / ALEN2)</name>
    <dbReference type="NCBI Taxonomy" id="1255043"/>
    <lineage>
        <taxon>Bacteria</taxon>
        <taxon>Pseudomonadati</taxon>
        <taxon>Pseudomonadota</taxon>
        <taxon>Gammaproteobacteria</taxon>
        <taxon>Chromatiales</taxon>
        <taxon>Ectothiorhodospiraceae</taxon>
        <taxon>Thioalkalivibrio</taxon>
    </lineage>
</organism>
<comment type="similarity">
    <text evidence="2">Belongs to the CcmF/CycK/Ccl1/NrfE/CcsA family.</text>
</comment>
<dbReference type="InterPro" id="IPR002541">
    <property type="entry name" value="Cyt_c_assembly"/>
</dbReference>
<feature type="transmembrane region" description="Helical" evidence="10">
    <location>
        <begin position="121"/>
        <end position="142"/>
    </location>
</feature>
<evidence type="ECO:0000256" key="1">
    <source>
        <dbReference type="ARBA" id="ARBA00004429"/>
    </source>
</evidence>
<feature type="transmembrane region" description="Helical" evidence="10">
    <location>
        <begin position="96"/>
        <end position="114"/>
    </location>
</feature>
<feature type="transmembrane region" description="Helical" evidence="10">
    <location>
        <begin position="209"/>
        <end position="229"/>
    </location>
</feature>
<dbReference type="PRINTS" id="PR01411">
    <property type="entry name" value="CCMFBIOGNSIS"/>
</dbReference>
<comment type="subcellular location">
    <subcellularLocation>
        <location evidence="1">Cell inner membrane</location>
        <topology evidence="1">Multi-pass membrane protein</topology>
    </subcellularLocation>
</comment>
<evidence type="ECO:0000259" key="11">
    <source>
        <dbReference type="Pfam" id="PF01578"/>
    </source>
</evidence>
<evidence type="ECO:0000259" key="12">
    <source>
        <dbReference type="Pfam" id="PF16327"/>
    </source>
</evidence>
<feature type="transmembrane region" description="Helical" evidence="10">
    <location>
        <begin position="449"/>
        <end position="469"/>
    </location>
</feature>
<dbReference type="GO" id="GO:0016829">
    <property type="term" value="F:lyase activity"/>
    <property type="evidence" value="ECO:0007669"/>
    <property type="project" value="UniProtKB-KW"/>
</dbReference>
<dbReference type="Proteomes" id="UP000010809">
    <property type="component" value="Chromosome"/>
</dbReference>
<evidence type="ECO:0000256" key="8">
    <source>
        <dbReference type="ARBA" id="ARBA00023136"/>
    </source>
</evidence>
<keyword evidence="14" id="KW-1185">Reference proteome</keyword>
<sequence>MIPELGQFLIVLALVLALVQGIGPLVGAHRGHASLMAIGRPLAQAQFVLLLAAFAALAWSFLAHDFSVKNVAQNSFSQLPAVYRFTATWGSHEGSLLLWTVILAGWSAAVAAFSKQLPEEMVARVLGVMGLISVGFLALLIFTSNPFERLFPIPADGRDLNPLLQDVGMISHPPLLYMGYVGFSVAFAFAIAALLAGKLDAAWARWSRPWTTTAWTFLTLGVALGSWWAYRELGWGGWWFWDPTENASLMPWLAGTALIHALAATEKRGVFSNWSVLLAIATFSLSLLGTFLVRSGVLSSVHAFATDPARGLFILAFLGLVIGGSMALYALRAPRIVSGGSFHWFSRESLLLANNVFLVAALGAVLLGTLYPLFLDALGLGKISVGPPYFNAVFVPLVAPALFLAGLGPLARWKQADLPDLMWRLKWAFGVALATAALLPLTLKGMNLQVTLGIFLALWILFTVAKGFALRLRSTRKGRLQQLAGMPRAFWGMQIAHAGLALLVVGVTVVSNYETERDVRMPIGSHVELAGYRFQFQGVEELPGPNYVAGRGTMEVTSPWGRNFVLYPEKRNYNASGMIMTQAAVNYGPFRDVYVSLGEPLGDGVWTVRVYHKPFVGWLWAGALLLAIGGVLAAADRRYRVVVRRRERSSGAVAPAAAVPREEAAT</sequence>
<feature type="transmembrane region" description="Helical" evidence="10">
    <location>
        <begin position="352"/>
        <end position="374"/>
    </location>
</feature>
<reference evidence="13" key="1">
    <citation type="submission" date="2015-12" db="EMBL/GenBank/DDBJ databases">
        <authorList>
            <person name="Tikhonova T.V."/>
            <person name="Pavlov A.R."/>
            <person name="Beletsky A.V."/>
            <person name="Mardanov A.V."/>
            <person name="Sorokin D.Y."/>
            <person name="Ravin N.V."/>
            <person name="Popov V.O."/>
        </authorList>
    </citation>
    <scope>NUCLEOTIDE SEQUENCE</scope>
    <source>
        <strain evidence="13">DSM 14787</strain>
    </source>
</reference>
<feature type="transmembrane region" description="Helical" evidence="10">
    <location>
        <begin position="312"/>
        <end position="331"/>
    </location>
</feature>
<dbReference type="RefSeq" id="WP_015257127.1">
    <property type="nucleotide sequence ID" value="NC_019902.2"/>
</dbReference>
<keyword evidence="7 10" id="KW-1133">Transmembrane helix</keyword>
<dbReference type="Pfam" id="PF16327">
    <property type="entry name" value="CcmF_C"/>
    <property type="match status" value="1"/>
</dbReference>
<feature type="domain" description="Cytochrome c-type biogenesis protein CcmF C-terminal" evidence="12">
    <location>
        <begin position="315"/>
        <end position="637"/>
    </location>
</feature>
<evidence type="ECO:0000256" key="5">
    <source>
        <dbReference type="ARBA" id="ARBA00022692"/>
    </source>
</evidence>
<feature type="transmembrane region" description="Helical" evidence="10">
    <location>
        <begin position="425"/>
        <end position="443"/>
    </location>
</feature>
<evidence type="ECO:0000313" key="13">
    <source>
        <dbReference type="EMBL" id="AGA31972.1"/>
    </source>
</evidence>
<dbReference type="GO" id="GO:0015232">
    <property type="term" value="F:heme transmembrane transporter activity"/>
    <property type="evidence" value="ECO:0007669"/>
    <property type="project" value="InterPro"/>
</dbReference>
<dbReference type="PANTHER" id="PTHR43653:SF1">
    <property type="entry name" value="CYTOCHROME C-TYPE BIOGENESIS PROTEIN CCMF"/>
    <property type="match status" value="1"/>
</dbReference>
<keyword evidence="6" id="KW-0201">Cytochrome c-type biogenesis</keyword>
<keyword evidence="4" id="KW-0997">Cell inner membrane</keyword>
<evidence type="ECO:0000256" key="3">
    <source>
        <dbReference type="ARBA" id="ARBA00022475"/>
    </source>
</evidence>
<keyword evidence="8 10" id="KW-0472">Membrane</keyword>
<feature type="transmembrane region" description="Helical" evidence="10">
    <location>
        <begin position="490"/>
        <end position="511"/>
    </location>
</feature>
<proteinExistence type="inferred from homology"/>
<feature type="transmembrane region" description="Helical" evidence="10">
    <location>
        <begin position="177"/>
        <end position="197"/>
    </location>
</feature>
<evidence type="ECO:0000256" key="9">
    <source>
        <dbReference type="ARBA" id="ARBA00037230"/>
    </source>
</evidence>
<dbReference type="STRING" id="1255043.TVNIR_0261"/>
<evidence type="ECO:0000313" key="14">
    <source>
        <dbReference type="Proteomes" id="UP000010809"/>
    </source>
</evidence>
<feature type="transmembrane region" description="Helical" evidence="10">
    <location>
        <begin position="615"/>
        <end position="635"/>
    </location>
</feature>
<feature type="domain" description="Cytochrome c assembly protein" evidence="11">
    <location>
        <begin position="89"/>
        <end position="295"/>
    </location>
</feature>
<feature type="transmembrane region" description="Helical" evidence="10">
    <location>
        <begin position="6"/>
        <end position="26"/>
    </location>
</feature>
<dbReference type="PRINTS" id="PR01410">
    <property type="entry name" value="CCBIOGENESIS"/>
</dbReference>
<keyword evidence="3" id="KW-1003">Cell membrane</keyword>
<evidence type="ECO:0000256" key="6">
    <source>
        <dbReference type="ARBA" id="ARBA00022748"/>
    </source>
</evidence>
<keyword evidence="13" id="KW-0456">Lyase</keyword>
<dbReference type="InterPro" id="IPR003567">
    <property type="entry name" value="Cyt_c_biogenesis"/>
</dbReference>
<evidence type="ECO:0000256" key="2">
    <source>
        <dbReference type="ARBA" id="ARBA00009186"/>
    </source>
</evidence>
<dbReference type="GO" id="GO:0020037">
    <property type="term" value="F:heme binding"/>
    <property type="evidence" value="ECO:0007669"/>
    <property type="project" value="InterPro"/>
</dbReference>
<dbReference type="Pfam" id="PF01578">
    <property type="entry name" value="Cytochrom_C_asm"/>
    <property type="match status" value="1"/>
</dbReference>
<name>L0DSK3_THIND</name>
<protein>
    <submittedName>
        <fullName evidence="13">Cytochrome c heme lyase subunit CcmF</fullName>
    </submittedName>
</protein>
<gene>
    <name evidence="13" type="primary">ccmF [H]</name>
    <name evidence="13" type="ordered locus">TVNIR_0261</name>
</gene>
<evidence type="ECO:0000256" key="10">
    <source>
        <dbReference type="SAM" id="Phobius"/>
    </source>
</evidence>
<evidence type="ECO:0000256" key="7">
    <source>
        <dbReference type="ARBA" id="ARBA00022989"/>
    </source>
</evidence>
<dbReference type="eggNOG" id="COG1138">
    <property type="taxonomic scope" value="Bacteria"/>
</dbReference>
<dbReference type="GO" id="GO:0017004">
    <property type="term" value="P:cytochrome complex assembly"/>
    <property type="evidence" value="ECO:0007669"/>
    <property type="project" value="UniProtKB-KW"/>
</dbReference>
<dbReference type="HOGENOM" id="CLU_015041_3_0_6"/>